<name>A0AAD9RCB2_9HYME</name>
<proteinExistence type="predicted"/>
<dbReference type="EMBL" id="JAIFRP010004360">
    <property type="protein sequence ID" value="KAK2577109.1"/>
    <property type="molecule type" value="Genomic_DNA"/>
</dbReference>
<gene>
    <name evidence="1" type="ORF">KPH14_011877</name>
</gene>
<dbReference type="AlphaFoldDB" id="A0AAD9RCB2"/>
<evidence type="ECO:0000313" key="2">
    <source>
        <dbReference type="Proteomes" id="UP001258017"/>
    </source>
</evidence>
<keyword evidence="2" id="KW-1185">Reference proteome</keyword>
<dbReference type="Proteomes" id="UP001258017">
    <property type="component" value="Unassembled WGS sequence"/>
</dbReference>
<evidence type="ECO:0000313" key="1">
    <source>
        <dbReference type="EMBL" id="KAK2577109.1"/>
    </source>
</evidence>
<evidence type="ECO:0008006" key="3">
    <source>
        <dbReference type="Google" id="ProtNLM"/>
    </source>
</evidence>
<sequence length="300" mass="35752">MSMSHSPQQQITNTRCEEANVTRNIDEEWLRLRREREEFEKLRAEFEHTRTSSIAANTRSKTRRNVDKGTESVSDNINEIERRAKKLISISGLGRGGVKEEHKRIVCESFLEGRVKIWADTVSSASQTYSEFKCKFLTEFYSIPIQVKLKNQWLSRQYRQHEGALQNYFYRQIRAARYLEPEMSIYEINYSIAQQFPIRIREALSAVDYANTSAMAQALAQLELLQKERETEGRRNHWEARNNQRHEVGNVRAMRYNSWKEPQQNFYSNRRFEVNRYGNRGHRAWRGPYNRSNYYDRDAE</sequence>
<reference evidence="1" key="2">
    <citation type="journal article" date="2023" name="Commun. Biol.">
        <title>Intrasexual cuticular hydrocarbon dimorphism in a wasp sheds light on hydrocarbon biosynthesis genes in Hymenoptera.</title>
        <authorList>
            <person name="Moris V.C."/>
            <person name="Podsiadlowski L."/>
            <person name="Martin S."/>
            <person name="Oeyen J.P."/>
            <person name="Donath A."/>
            <person name="Petersen M."/>
            <person name="Wilbrandt J."/>
            <person name="Misof B."/>
            <person name="Liedtke D."/>
            <person name="Thamm M."/>
            <person name="Scheiner R."/>
            <person name="Schmitt T."/>
            <person name="Niehuis O."/>
        </authorList>
    </citation>
    <scope>NUCLEOTIDE SEQUENCE</scope>
    <source>
        <strain evidence="1">GBR_01_08_01A</strain>
    </source>
</reference>
<protein>
    <recommendedName>
        <fullName evidence="3">Retrotransposon gag domain-containing protein</fullName>
    </recommendedName>
</protein>
<comment type="caution">
    <text evidence="1">The sequence shown here is derived from an EMBL/GenBank/DDBJ whole genome shotgun (WGS) entry which is preliminary data.</text>
</comment>
<accession>A0AAD9RCB2</accession>
<organism evidence="1 2">
    <name type="scientific">Odynerus spinipes</name>
    <dbReference type="NCBI Taxonomy" id="1348599"/>
    <lineage>
        <taxon>Eukaryota</taxon>
        <taxon>Metazoa</taxon>
        <taxon>Ecdysozoa</taxon>
        <taxon>Arthropoda</taxon>
        <taxon>Hexapoda</taxon>
        <taxon>Insecta</taxon>
        <taxon>Pterygota</taxon>
        <taxon>Neoptera</taxon>
        <taxon>Endopterygota</taxon>
        <taxon>Hymenoptera</taxon>
        <taxon>Apocrita</taxon>
        <taxon>Aculeata</taxon>
        <taxon>Vespoidea</taxon>
        <taxon>Vespidae</taxon>
        <taxon>Eumeninae</taxon>
        <taxon>Odynerus</taxon>
    </lineage>
</organism>
<reference evidence="1" key="1">
    <citation type="submission" date="2021-08" db="EMBL/GenBank/DDBJ databases">
        <authorList>
            <person name="Misof B."/>
            <person name="Oliver O."/>
            <person name="Podsiadlowski L."/>
            <person name="Donath A."/>
            <person name="Peters R."/>
            <person name="Mayer C."/>
            <person name="Rust J."/>
            <person name="Gunkel S."/>
            <person name="Lesny P."/>
            <person name="Martin S."/>
            <person name="Oeyen J.P."/>
            <person name="Petersen M."/>
            <person name="Panagiotis P."/>
            <person name="Wilbrandt J."/>
            <person name="Tanja T."/>
        </authorList>
    </citation>
    <scope>NUCLEOTIDE SEQUENCE</scope>
    <source>
        <strain evidence="1">GBR_01_08_01A</strain>
        <tissue evidence="1">Thorax + abdomen</tissue>
    </source>
</reference>